<proteinExistence type="predicted"/>
<accession>A0A2H1HA35</accession>
<dbReference type="AlphaFoldDB" id="A0A2H1HA35"/>
<evidence type="ECO:0000313" key="2">
    <source>
        <dbReference type="EMBL" id="SMR62654.1"/>
    </source>
</evidence>
<evidence type="ECO:0000313" key="3">
    <source>
        <dbReference type="Proteomes" id="UP000245764"/>
    </source>
</evidence>
<gene>
    <name evidence="2" type="ORF">ZT1E4_G11970</name>
</gene>
<feature type="region of interest" description="Disordered" evidence="1">
    <location>
        <begin position="46"/>
        <end position="153"/>
    </location>
</feature>
<reference evidence="3" key="1">
    <citation type="submission" date="2017-05" db="EMBL/GenBank/DDBJ databases">
        <authorList>
            <person name="Song R."/>
            <person name="Chenine A.L."/>
            <person name="Ruprecht R.M."/>
        </authorList>
    </citation>
    <scope>NUCLEOTIDE SEQUENCE [LARGE SCALE GENOMIC DNA]</scope>
</reference>
<dbReference type="Proteomes" id="UP000245764">
    <property type="component" value="Chromosome 20"/>
</dbReference>
<organism evidence="2 3">
    <name type="scientific">Zymoseptoria tritici ST99CH_1E4</name>
    <dbReference type="NCBI Taxonomy" id="1276532"/>
    <lineage>
        <taxon>Eukaryota</taxon>
        <taxon>Fungi</taxon>
        <taxon>Dikarya</taxon>
        <taxon>Ascomycota</taxon>
        <taxon>Pezizomycotina</taxon>
        <taxon>Dothideomycetes</taxon>
        <taxon>Dothideomycetidae</taxon>
        <taxon>Mycosphaerellales</taxon>
        <taxon>Mycosphaerellaceae</taxon>
        <taxon>Zymoseptoria</taxon>
    </lineage>
</organism>
<sequence>MGMSISVERSRRFLFKVVGRRYNMPVPVPPAELPEEVLAAFHQMSTDSPTHLEFHPQREADQRSPSIKQEGHIEQEEPTEQEEIIAQEANIKQDPERYDDDYPSPTTPRLSILRTTPKTDRLVSRHHRRPGSRTKNSGQRSYPMAGYGCYESE</sequence>
<feature type="compositionally biased region" description="Basic and acidic residues" evidence="1">
    <location>
        <begin position="50"/>
        <end position="62"/>
    </location>
</feature>
<name>A0A2H1HA35_ZYMTR</name>
<dbReference type="EMBL" id="LT854271">
    <property type="protein sequence ID" value="SMR62654.1"/>
    <property type="molecule type" value="Genomic_DNA"/>
</dbReference>
<evidence type="ECO:0000256" key="1">
    <source>
        <dbReference type="SAM" id="MobiDB-lite"/>
    </source>
</evidence>
<feature type="compositionally biased region" description="Polar residues" evidence="1">
    <location>
        <begin position="107"/>
        <end position="116"/>
    </location>
</feature>
<protein>
    <submittedName>
        <fullName evidence="2">Uncharacterized protein</fullName>
    </submittedName>
</protein>
<feature type="compositionally biased region" description="Acidic residues" evidence="1">
    <location>
        <begin position="76"/>
        <end position="85"/>
    </location>
</feature>